<evidence type="ECO:0000256" key="2">
    <source>
        <dbReference type="SAM" id="Phobius"/>
    </source>
</evidence>
<evidence type="ECO:0000313" key="4">
    <source>
        <dbReference type="Proteomes" id="UP000295606"/>
    </source>
</evidence>
<evidence type="ECO:0000313" key="3">
    <source>
        <dbReference type="EMBL" id="TDG09799.1"/>
    </source>
</evidence>
<name>A0A4R5LJG7_9BURK</name>
<feature type="compositionally biased region" description="Basic and acidic residues" evidence="1">
    <location>
        <begin position="108"/>
        <end position="119"/>
    </location>
</feature>
<proteinExistence type="predicted"/>
<keyword evidence="2" id="KW-0472">Membrane</keyword>
<gene>
    <name evidence="3" type="ORF">E1N52_04560</name>
</gene>
<feature type="compositionally biased region" description="Polar residues" evidence="1">
    <location>
        <begin position="92"/>
        <end position="102"/>
    </location>
</feature>
<sequence>MSATWIGLVIGCPALGIATLVVVAHYRREWKRARTLRGLCFHKSGVTACERDAVQYVYIRRSGRRTEMADKRRSSRNIVQVGCARARAESIVSTKALPSSHDSPGFDSRPDTKCRTHLD</sequence>
<evidence type="ECO:0000256" key="1">
    <source>
        <dbReference type="SAM" id="MobiDB-lite"/>
    </source>
</evidence>
<reference evidence="3 4" key="1">
    <citation type="submission" date="2019-03" db="EMBL/GenBank/DDBJ databases">
        <title>Paraburkholderia sp. isolated from native Mimosa gymnas in Guartela State Park, Brazil.</title>
        <authorList>
            <person name="Paulitsch F."/>
            <person name="Hungria M."/>
            <person name="Delamuta J.R.M."/>
            <person name="Ribeiro R.A."/>
            <person name="Dall'Agnol R."/>
            <person name="Silva J.S.B."/>
        </authorList>
    </citation>
    <scope>NUCLEOTIDE SEQUENCE [LARGE SCALE GENOMIC DNA]</scope>
    <source>
        <strain evidence="3 4">CNPSo 3008</strain>
    </source>
</reference>
<accession>A0A4R5LJG7</accession>
<organism evidence="3 4">
    <name type="scientific">Paraburkholderia guartelaensis</name>
    <dbReference type="NCBI Taxonomy" id="2546446"/>
    <lineage>
        <taxon>Bacteria</taxon>
        <taxon>Pseudomonadati</taxon>
        <taxon>Pseudomonadota</taxon>
        <taxon>Betaproteobacteria</taxon>
        <taxon>Burkholderiales</taxon>
        <taxon>Burkholderiaceae</taxon>
        <taxon>Paraburkholderia</taxon>
    </lineage>
</organism>
<feature type="transmembrane region" description="Helical" evidence="2">
    <location>
        <begin position="6"/>
        <end position="26"/>
    </location>
</feature>
<comment type="caution">
    <text evidence="3">The sequence shown here is derived from an EMBL/GenBank/DDBJ whole genome shotgun (WGS) entry which is preliminary data.</text>
</comment>
<keyword evidence="2" id="KW-0812">Transmembrane</keyword>
<protein>
    <submittedName>
        <fullName evidence="3">Uncharacterized protein</fullName>
    </submittedName>
</protein>
<dbReference type="AlphaFoldDB" id="A0A4R5LJG7"/>
<dbReference type="Proteomes" id="UP000295606">
    <property type="component" value="Unassembled WGS sequence"/>
</dbReference>
<dbReference type="EMBL" id="SMOD01000003">
    <property type="protein sequence ID" value="TDG09799.1"/>
    <property type="molecule type" value="Genomic_DNA"/>
</dbReference>
<keyword evidence="2" id="KW-1133">Transmembrane helix</keyword>
<feature type="region of interest" description="Disordered" evidence="1">
    <location>
        <begin position="92"/>
        <end position="119"/>
    </location>
</feature>